<dbReference type="InParanoid" id="A0A132BFK8"/>
<accession>A0A132BFK8</accession>
<evidence type="ECO:0000313" key="3">
    <source>
        <dbReference type="Proteomes" id="UP000070700"/>
    </source>
</evidence>
<gene>
    <name evidence="2" type="ORF">LY89DRAFT_675321</name>
</gene>
<dbReference type="EMBL" id="KQ947429">
    <property type="protein sequence ID" value="KUJ10497.1"/>
    <property type="molecule type" value="Genomic_DNA"/>
</dbReference>
<keyword evidence="3" id="KW-1185">Reference proteome</keyword>
<proteinExistence type="predicted"/>
<protein>
    <submittedName>
        <fullName evidence="2">Uncharacterized protein</fullName>
    </submittedName>
</protein>
<name>A0A132BFK8_MOLSC</name>
<feature type="region of interest" description="Disordered" evidence="1">
    <location>
        <begin position="24"/>
        <end position="142"/>
    </location>
</feature>
<dbReference type="AlphaFoldDB" id="A0A132BFK8"/>
<feature type="compositionally biased region" description="Low complexity" evidence="1">
    <location>
        <begin position="30"/>
        <end position="39"/>
    </location>
</feature>
<dbReference type="OrthoDB" id="3558763at2759"/>
<dbReference type="Proteomes" id="UP000070700">
    <property type="component" value="Unassembled WGS sequence"/>
</dbReference>
<dbReference type="RefSeq" id="XP_018064852.1">
    <property type="nucleotide sequence ID" value="XM_018213500.1"/>
</dbReference>
<evidence type="ECO:0000256" key="1">
    <source>
        <dbReference type="SAM" id="MobiDB-lite"/>
    </source>
</evidence>
<reference evidence="2 3" key="1">
    <citation type="submission" date="2015-10" db="EMBL/GenBank/DDBJ databases">
        <title>Full genome of DAOMC 229536 Phialocephala scopiformis, a fungal endophyte of spruce producing the potent anti-insectan compound rugulosin.</title>
        <authorList>
            <consortium name="DOE Joint Genome Institute"/>
            <person name="Walker A.K."/>
            <person name="Frasz S.L."/>
            <person name="Seifert K.A."/>
            <person name="Miller J.D."/>
            <person name="Mondo S.J."/>
            <person name="Labutti K."/>
            <person name="Lipzen A."/>
            <person name="Dockter R."/>
            <person name="Kennedy M."/>
            <person name="Grigoriev I.V."/>
            <person name="Spatafora J.W."/>
        </authorList>
    </citation>
    <scope>NUCLEOTIDE SEQUENCE [LARGE SCALE GENOMIC DNA]</scope>
    <source>
        <strain evidence="2 3">CBS 120377</strain>
    </source>
</reference>
<evidence type="ECO:0000313" key="2">
    <source>
        <dbReference type="EMBL" id="KUJ10497.1"/>
    </source>
</evidence>
<dbReference type="GeneID" id="28823226"/>
<dbReference type="KEGG" id="psco:LY89DRAFT_675321"/>
<organism evidence="2 3">
    <name type="scientific">Mollisia scopiformis</name>
    <name type="common">Conifer needle endophyte fungus</name>
    <name type="synonym">Phialocephala scopiformis</name>
    <dbReference type="NCBI Taxonomy" id="149040"/>
    <lineage>
        <taxon>Eukaryota</taxon>
        <taxon>Fungi</taxon>
        <taxon>Dikarya</taxon>
        <taxon>Ascomycota</taxon>
        <taxon>Pezizomycotina</taxon>
        <taxon>Leotiomycetes</taxon>
        <taxon>Helotiales</taxon>
        <taxon>Mollisiaceae</taxon>
        <taxon>Mollisia</taxon>
    </lineage>
</organism>
<sequence length="142" mass="16357">MGLIKAGMYIGAATYIVKKITEEKDKSKNKNNAPQNNNQYPPPGSWPQQQQDTRGYPPQYQQYPPPPQQQQPKFGYYDTHGPYEAQYQGAPPAQFGREERGTMEGRPYQYQEDSKRESFAKIEDSPSPRQWPEAQPAKSSKW</sequence>
<feature type="compositionally biased region" description="Basic and acidic residues" evidence="1">
    <location>
        <begin position="112"/>
        <end position="126"/>
    </location>
</feature>